<dbReference type="HOGENOM" id="CLU_1317131_0_0_1"/>
<accession>C0PB06</accession>
<evidence type="ECO:0000256" key="1">
    <source>
        <dbReference type="SAM" id="MobiDB-lite"/>
    </source>
</evidence>
<protein>
    <submittedName>
        <fullName evidence="2">Uncharacterized protein</fullName>
    </submittedName>
</protein>
<dbReference type="AlphaFoldDB" id="C0PB06"/>
<organism evidence="2">
    <name type="scientific">Zea mays</name>
    <name type="common">Maize</name>
    <dbReference type="NCBI Taxonomy" id="4577"/>
    <lineage>
        <taxon>Eukaryota</taxon>
        <taxon>Viridiplantae</taxon>
        <taxon>Streptophyta</taxon>
        <taxon>Embryophyta</taxon>
        <taxon>Tracheophyta</taxon>
        <taxon>Spermatophyta</taxon>
        <taxon>Magnoliopsida</taxon>
        <taxon>Liliopsida</taxon>
        <taxon>Poales</taxon>
        <taxon>Poaceae</taxon>
        <taxon>PACMAD clade</taxon>
        <taxon>Panicoideae</taxon>
        <taxon>Andropogonodae</taxon>
        <taxon>Andropogoneae</taxon>
        <taxon>Tripsacinae</taxon>
        <taxon>Zea</taxon>
    </lineage>
</organism>
<feature type="region of interest" description="Disordered" evidence="1">
    <location>
        <begin position="56"/>
        <end position="92"/>
    </location>
</feature>
<dbReference type="EMBL" id="BT065475">
    <property type="protein sequence ID" value="ACN31351.1"/>
    <property type="molecule type" value="mRNA"/>
</dbReference>
<feature type="region of interest" description="Disordered" evidence="1">
    <location>
        <begin position="168"/>
        <end position="209"/>
    </location>
</feature>
<reference evidence="2" key="2">
    <citation type="submission" date="2012-06" db="EMBL/GenBank/DDBJ databases">
        <authorList>
            <person name="Yu Y."/>
            <person name="Currie J."/>
            <person name="Lomeli R."/>
            <person name="Angelova A."/>
            <person name="Collura K."/>
            <person name="Wissotski M."/>
            <person name="Campos D."/>
            <person name="Kudrna D."/>
            <person name="Golser W."/>
            <person name="Ashely E."/>
            <person name="Descour A."/>
            <person name="Fernandes J."/>
            <person name="Soderlund C."/>
            <person name="Walbot V."/>
        </authorList>
    </citation>
    <scope>NUCLEOTIDE SEQUENCE</scope>
    <source>
        <strain evidence="2">B73</strain>
    </source>
</reference>
<reference evidence="2" key="1">
    <citation type="journal article" date="2009" name="PLoS Genet.">
        <title>Sequencing, mapping, and analysis of 27,455 maize full-length cDNAs.</title>
        <authorList>
            <person name="Soderlund C."/>
            <person name="Descour A."/>
            <person name="Kudrna D."/>
            <person name="Bomhoff M."/>
            <person name="Boyd L."/>
            <person name="Currie J."/>
            <person name="Angelova A."/>
            <person name="Collura K."/>
            <person name="Wissotski M."/>
            <person name="Ashley E."/>
            <person name="Morrow D."/>
            <person name="Fernandes J."/>
            <person name="Walbot V."/>
            <person name="Yu Y."/>
        </authorList>
    </citation>
    <scope>NUCLEOTIDE SEQUENCE</scope>
    <source>
        <strain evidence="2">B73</strain>
    </source>
</reference>
<evidence type="ECO:0000313" key="2">
    <source>
        <dbReference type="EMBL" id="ACN31351.1"/>
    </source>
</evidence>
<proteinExistence type="evidence at transcript level"/>
<sequence length="209" mass="22778">MGAGIEEQWLEQKRRCSRRGATDGHGREQRVVLELCVFWTKGTEFPCASTWGKWRPGGAAEGEDRARRGKCGRGARRPWGPPARQIPRMSRESRGALLRTSCCSYGMGHRKKASVELLAMGGAAPCLGKKGAAEGGEAKGKGLRAHGGEEELLLACTWRLPAAGEVRLGGGHGRSPCRTGRYLHQRRELRPPMQPGQRRARSPAWASTA</sequence>
<feature type="compositionally biased region" description="Basic residues" evidence="1">
    <location>
        <begin position="67"/>
        <end position="76"/>
    </location>
</feature>
<name>C0PB06_MAIZE</name>